<comment type="caution">
    <text evidence="1">The sequence shown here is derived from an EMBL/GenBank/DDBJ whole genome shotgun (WGS) entry which is preliminary data.</text>
</comment>
<sequence length="51" mass="6007">MHDIAAHKEKILLQRILLNKLRAGELDESIVLRLTDRIGHECYEAGRRVRR</sequence>
<dbReference type="RefSeq" id="WP_380711486.1">
    <property type="nucleotide sequence ID" value="NZ_JBHUML010000002.1"/>
</dbReference>
<evidence type="ECO:0000313" key="2">
    <source>
        <dbReference type="Proteomes" id="UP001597520"/>
    </source>
</evidence>
<evidence type="ECO:0000313" key="1">
    <source>
        <dbReference type="EMBL" id="MFD2704198.1"/>
    </source>
</evidence>
<proteinExistence type="predicted"/>
<keyword evidence="2" id="KW-1185">Reference proteome</keyword>
<dbReference type="EMBL" id="JBHUML010000002">
    <property type="protein sequence ID" value="MFD2704198.1"/>
    <property type="molecule type" value="Genomic_DNA"/>
</dbReference>
<gene>
    <name evidence="1" type="ORF">ACFSUB_01860</name>
</gene>
<name>A0ABW5SY31_9BACI</name>
<reference evidence="2" key="1">
    <citation type="journal article" date="2019" name="Int. J. Syst. Evol. Microbiol.">
        <title>The Global Catalogue of Microorganisms (GCM) 10K type strain sequencing project: providing services to taxonomists for standard genome sequencing and annotation.</title>
        <authorList>
            <consortium name="The Broad Institute Genomics Platform"/>
            <consortium name="The Broad Institute Genome Sequencing Center for Infectious Disease"/>
            <person name="Wu L."/>
            <person name="Ma J."/>
        </authorList>
    </citation>
    <scope>NUCLEOTIDE SEQUENCE [LARGE SCALE GENOMIC DNA]</scope>
    <source>
        <strain evidence="2">KCTC 33792</strain>
    </source>
</reference>
<dbReference type="Proteomes" id="UP001597520">
    <property type="component" value="Unassembled WGS sequence"/>
</dbReference>
<accession>A0ABW5SY31</accession>
<organism evidence="1 2">
    <name type="scientific">Salibacterium lacus</name>
    <dbReference type="NCBI Taxonomy" id="1898109"/>
    <lineage>
        <taxon>Bacteria</taxon>
        <taxon>Bacillati</taxon>
        <taxon>Bacillota</taxon>
        <taxon>Bacilli</taxon>
        <taxon>Bacillales</taxon>
        <taxon>Bacillaceae</taxon>
    </lineage>
</organism>
<protein>
    <submittedName>
        <fullName evidence="1">Uncharacterized protein</fullName>
    </submittedName>
</protein>